<dbReference type="Pfam" id="PF18139">
    <property type="entry name" value="LSDAT_euk"/>
    <property type="match status" value="1"/>
</dbReference>
<dbReference type="PANTHER" id="PTHR13800:SF12">
    <property type="entry name" value="TRANSIENT RECEPTOR POTENTIAL CATION CHANNEL SUBFAMILY M MEMBER-LIKE 2"/>
    <property type="match status" value="1"/>
</dbReference>
<evidence type="ECO:0000313" key="4">
    <source>
        <dbReference type="RefSeq" id="XP_006823630.1"/>
    </source>
</evidence>
<feature type="compositionally biased region" description="Basic and acidic residues" evidence="1">
    <location>
        <begin position="48"/>
        <end position="62"/>
    </location>
</feature>
<name>A0ABM0MUD9_SACKO</name>
<dbReference type="RefSeq" id="XP_006823630.1">
    <property type="nucleotide sequence ID" value="XM_006823567.1"/>
</dbReference>
<dbReference type="PANTHER" id="PTHR13800">
    <property type="entry name" value="TRANSIENT RECEPTOR POTENTIAL CATION CHANNEL, SUBFAMILY M, MEMBER 6"/>
    <property type="match status" value="1"/>
</dbReference>
<feature type="domain" description="TRPM SLOG" evidence="2">
    <location>
        <begin position="167"/>
        <end position="286"/>
    </location>
</feature>
<keyword evidence="3" id="KW-1185">Reference proteome</keyword>
<evidence type="ECO:0000313" key="3">
    <source>
        <dbReference type="Proteomes" id="UP000694865"/>
    </source>
</evidence>
<organism evidence="3 4">
    <name type="scientific">Saccoglossus kowalevskii</name>
    <name type="common">Acorn worm</name>
    <dbReference type="NCBI Taxonomy" id="10224"/>
    <lineage>
        <taxon>Eukaryota</taxon>
        <taxon>Metazoa</taxon>
        <taxon>Hemichordata</taxon>
        <taxon>Enteropneusta</taxon>
        <taxon>Harrimaniidae</taxon>
        <taxon>Saccoglossus</taxon>
    </lineage>
</organism>
<evidence type="ECO:0000259" key="2">
    <source>
        <dbReference type="Pfam" id="PF18139"/>
    </source>
</evidence>
<sequence>MHHTKRDPRVSPSDEEREVTDELPLVSVKSATQEKDPNRRILQKRKGKLDMDVKGTDEKTETDQTSSDVKLKSVLHKRQNYASFSDEPSNVKSELSPKPAKQVHLLTPVGESSQQNEEKTPRSISDILRTVSSNNQGQPERPMRLQRRSSTISPSSHYKRKTTMLSPYVRLDYRTDPEIIWKLLTEHWRMKPPNVLISVTGGAKDFILKDRLRALFHRGLMKAATSTGAWIITGGTAEGVMKIVGEAVDEEAKEHTQTEEKPVYALGIATWGIVDNKDALDGNKVCMVECVSMVIG</sequence>
<evidence type="ECO:0000256" key="1">
    <source>
        <dbReference type="SAM" id="MobiDB-lite"/>
    </source>
</evidence>
<reference evidence="4" key="1">
    <citation type="submission" date="2025-08" db="UniProtKB">
        <authorList>
            <consortium name="RefSeq"/>
        </authorList>
    </citation>
    <scope>IDENTIFICATION</scope>
    <source>
        <tissue evidence="4">Testes</tissue>
    </source>
</reference>
<dbReference type="InterPro" id="IPR050927">
    <property type="entry name" value="TRPM"/>
</dbReference>
<dbReference type="GeneID" id="102803873"/>
<proteinExistence type="predicted"/>
<dbReference type="Proteomes" id="UP000694865">
    <property type="component" value="Unplaced"/>
</dbReference>
<feature type="compositionally biased region" description="Polar residues" evidence="1">
    <location>
        <begin position="80"/>
        <end position="93"/>
    </location>
</feature>
<dbReference type="InterPro" id="IPR041491">
    <property type="entry name" value="TRPM_SLOG"/>
</dbReference>
<accession>A0ABM0MUD9</accession>
<gene>
    <name evidence="4" type="primary">LOC102803873</name>
</gene>
<feature type="region of interest" description="Disordered" evidence="1">
    <location>
        <begin position="1"/>
        <end position="159"/>
    </location>
</feature>
<protein>
    <submittedName>
        <fullName evidence="4">Uncharacterized protein LOC102803873</fullName>
    </submittedName>
</protein>